<proteinExistence type="predicted"/>
<accession>A0A914UK42</accession>
<evidence type="ECO:0000313" key="1">
    <source>
        <dbReference type="Proteomes" id="UP000887566"/>
    </source>
</evidence>
<dbReference type="AlphaFoldDB" id="A0A914UK42"/>
<organism evidence="1 2">
    <name type="scientific">Plectus sambesii</name>
    <dbReference type="NCBI Taxonomy" id="2011161"/>
    <lineage>
        <taxon>Eukaryota</taxon>
        <taxon>Metazoa</taxon>
        <taxon>Ecdysozoa</taxon>
        <taxon>Nematoda</taxon>
        <taxon>Chromadorea</taxon>
        <taxon>Plectida</taxon>
        <taxon>Plectina</taxon>
        <taxon>Plectoidea</taxon>
        <taxon>Plectidae</taxon>
        <taxon>Plectus</taxon>
    </lineage>
</organism>
<reference evidence="2" key="1">
    <citation type="submission" date="2022-11" db="UniProtKB">
        <authorList>
            <consortium name="WormBaseParasite"/>
        </authorList>
    </citation>
    <scope>IDENTIFICATION</scope>
</reference>
<keyword evidence="1" id="KW-1185">Reference proteome</keyword>
<protein>
    <submittedName>
        <fullName evidence="2">Uncharacterized protein</fullName>
    </submittedName>
</protein>
<dbReference type="WBParaSite" id="PSAMB.scaffold10631size3939.g33458.t1">
    <property type="protein sequence ID" value="PSAMB.scaffold10631size3939.g33458.t1"/>
    <property type="gene ID" value="PSAMB.scaffold10631size3939.g33458"/>
</dbReference>
<sequence length="145" mass="16491">MAFSVTRTTRLGKTTATTSTKMEWLTAGRSSIRSTGSRSFSRARDAFYARNVTCPPCHFALARAALMSGRSGWLVCADCAEREEGERERADTHSRGALRRRRRSPYSLIAPVAEASRRPFLTACRRAHNRLVVYEIITWAWREYD</sequence>
<name>A0A914UK42_9BILA</name>
<dbReference type="Proteomes" id="UP000887566">
    <property type="component" value="Unplaced"/>
</dbReference>
<evidence type="ECO:0000313" key="2">
    <source>
        <dbReference type="WBParaSite" id="PSAMB.scaffold10631size3939.g33458.t1"/>
    </source>
</evidence>